<dbReference type="GO" id="GO:0016460">
    <property type="term" value="C:myosin II complex"/>
    <property type="evidence" value="ECO:0007669"/>
    <property type="project" value="TreeGrafter"/>
</dbReference>
<feature type="region of interest" description="Disordered" evidence="2">
    <location>
        <begin position="1"/>
        <end position="21"/>
    </location>
</feature>
<evidence type="ECO:0000256" key="1">
    <source>
        <dbReference type="ARBA" id="ARBA00022737"/>
    </source>
</evidence>
<name>A0A3B0K6D9_DROGU</name>
<keyword evidence="1" id="KW-0677">Repeat</keyword>
<dbReference type="InterPro" id="IPR002048">
    <property type="entry name" value="EF_hand_dom"/>
</dbReference>
<dbReference type="GO" id="GO:0005509">
    <property type="term" value="F:calcium ion binding"/>
    <property type="evidence" value="ECO:0007669"/>
    <property type="project" value="InterPro"/>
</dbReference>
<dbReference type="Pfam" id="PF14658">
    <property type="entry name" value="EF-hand_9"/>
    <property type="match status" value="1"/>
</dbReference>
<dbReference type="OrthoDB" id="26525at2759"/>
<dbReference type="InterPro" id="IPR050230">
    <property type="entry name" value="CALM/Myosin/TropC-like"/>
</dbReference>
<protein>
    <submittedName>
        <fullName evidence="4">Blast:Calmodulin</fullName>
    </submittedName>
</protein>
<evidence type="ECO:0000313" key="4">
    <source>
        <dbReference type="EMBL" id="SPP89694.1"/>
    </source>
</evidence>
<dbReference type="Pfam" id="PF13499">
    <property type="entry name" value="EF-hand_7"/>
    <property type="match status" value="1"/>
</dbReference>
<dbReference type="FunFam" id="1.10.238.10:FF:000001">
    <property type="entry name" value="Calmodulin 1"/>
    <property type="match status" value="1"/>
</dbReference>
<accession>A0A3B0K6D9</accession>
<evidence type="ECO:0000256" key="2">
    <source>
        <dbReference type="SAM" id="MobiDB-lite"/>
    </source>
</evidence>
<dbReference type="OMA" id="RYANMST"/>
<proteinExistence type="predicted"/>
<feature type="compositionally biased region" description="Basic and acidic residues" evidence="2">
    <location>
        <begin position="11"/>
        <end position="21"/>
    </location>
</feature>
<dbReference type="SUPFAM" id="SSF47473">
    <property type="entry name" value="EF-hand"/>
    <property type="match status" value="1"/>
</dbReference>
<organism evidence="4 5">
    <name type="scientific">Drosophila guanche</name>
    <name type="common">Fruit fly</name>
    <dbReference type="NCBI Taxonomy" id="7266"/>
    <lineage>
        <taxon>Eukaryota</taxon>
        <taxon>Metazoa</taxon>
        <taxon>Ecdysozoa</taxon>
        <taxon>Arthropoda</taxon>
        <taxon>Hexapoda</taxon>
        <taxon>Insecta</taxon>
        <taxon>Pterygota</taxon>
        <taxon>Neoptera</taxon>
        <taxon>Endopterygota</taxon>
        <taxon>Diptera</taxon>
        <taxon>Brachycera</taxon>
        <taxon>Muscomorpha</taxon>
        <taxon>Ephydroidea</taxon>
        <taxon>Drosophilidae</taxon>
        <taxon>Drosophila</taxon>
        <taxon>Sophophora</taxon>
    </lineage>
</organism>
<evidence type="ECO:0000259" key="3">
    <source>
        <dbReference type="PROSITE" id="PS50222"/>
    </source>
</evidence>
<dbReference type="AlphaFoldDB" id="A0A3B0K6D9"/>
<dbReference type="SMART" id="SM00054">
    <property type="entry name" value="EFh"/>
    <property type="match status" value="4"/>
</dbReference>
<keyword evidence="5" id="KW-1185">Reference proteome</keyword>
<feature type="domain" description="EF-hand" evidence="3">
    <location>
        <begin position="24"/>
        <end position="59"/>
    </location>
</feature>
<dbReference type="Gene3D" id="1.10.238.10">
    <property type="entry name" value="EF-hand"/>
    <property type="match status" value="1"/>
</dbReference>
<dbReference type="STRING" id="7266.A0A3B0K6D9"/>
<dbReference type="CDD" id="cd00051">
    <property type="entry name" value="EFh"/>
    <property type="match status" value="1"/>
</dbReference>
<feature type="domain" description="EF-hand" evidence="3">
    <location>
        <begin position="97"/>
        <end position="132"/>
    </location>
</feature>
<dbReference type="InterPro" id="IPR011992">
    <property type="entry name" value="EF-hand-dom_pair"/>
</dbReference>
<gene>
    <name evidence="4" type="ORF">DGUA_6G020461</name>
</gene>
<dbReference type="PANTHER" id="PTHR23048:SF0">
    <property type="entry name" value="CALMODULIN LIKE 3"/>
    <property type="match status" value="1"/>
</dbReference>
<sequence>MEEFDLNTPPPEERVSHSHTLTEEQAKDCTEVFNMFDPENTGTLPLKQIKYLMRAVAVFPTDLELMDIYAEIDTDGSGEMLRDDFLYIMCKMYKQMTPEDEIIAAFKVFDKEDTGVIAESEFRHIMTNLGEKMSEDEIEEIIRDAESDTEGNIDYVRFVKMMSEK</sequence>
<dbReference type="EMBL" id="OUUW01000026">
    <property type="protein sequence ID" value="SPP89694.1"/>
    <property type="molecule type" value="Genomic_DNA"/>
</dbReference>
<dbReference type="Proteomes" id="UP000268350">
    <property type="component" value="Unassembled WGS sequence"/>
</dbReference>
<dbReference type="PANTHER" id="PTHR23048">
    <property type="entry name" value="MYOSIN LIGHT CHAIN 1, 3"/>
    <property type="match status" value="1"/>
</dbReference>
<evidence type="ECO:0000313" key="5">
    <source>
        <dbReference type="Proteomes" id="UP000268350"/>
    </source>
</evidence>
<feature type="domain" description="EF-hand" evidence="3">
    <location>
        <begin position="60"/>
        <end position="95"/>
    </location>
</feature>
<dbReference type="InterPro" id="IPR039508">
    <property type="entry name" value="KASH5_EF-hand-like_dom"/>
</dbReference>
<dbReference type="PROSITE" id="PS50222">
    <property type="entry name" value="EF_HAND_2"/>
    <property type="match status" value="3"/>
</dbReference>
<reference evidence="5" key="1">
    <citation type="submission" date="2018-01" db="EMBL/GenBank/DDBJ databases">
        <authorList>
            <person name="Alioto T."/>
            <person name="Alioto T."/>
        </authorList>
    </citation>
    <scope>NUCLEOTIDE SEQUENCE [LARGE SCALE GENOMIC DNA]</scope>
</reference>